<dbReference type="PANTHER" id="PTHR48099:SF5">
    <property type="entry name" value="C-1-TETRAHYDROFOLATE SYNTHASE, CYTOPLASMIC"/>
    <property type="match status" value="1"/>
</dbReference>
<dbReference type="NCBIfam" id="NF008058">
    <property type="entry name" value="PRK10792.1"/>
    <property type="match status" value="1"/>
</dbReference>
<dbReference type="NCBIfam" id="NF010783">
    <property type="entry name" value="PRK14186.1"/>
    <property type="match status" value="1"/>
</dbReference>
<keyword evidence="7 11" id="KW-0560">Oxidoreductase</keyword>
<dbReference type="SUPFAM" id="SSF53223">
    <property type="entry name" value="Aminoacid dehydrogenase-like, N-terminal domain"/>
    <property type="match status" value="1"/>
</dbReference>
<dbReference type="PROSITE" id="PS00767">
    <property type="entry name" value="THF_DHG_CYH_2"/>
    <property type="match status" value="1"/>
</dbReference>
<evidence type="ECO:0000256" key="4">
    <source>
        <dbReference type="ARBA" id="ARBA00022755"/>
    </source>
</evidence>
<accession>A0ABM8QH47</accession>
<protein>
    <recommendedName>
        <fullName evidence="11">Bifunctional protein FolD</fullName>
    </recommendedName>
    <domain>
        <recommendedName>
            <fullName evidence="11">Methylenetetrahydrofolate dehydrogenase</fullName>
            <ecNumber evidence="11">1.5.1.5</ecNumber>
        </recommendedName>
    </domain>
    <domain>
        <recommendedName>
            <fullName evidence="11">Methenyltetrahydrofolate cyclohydrolase</fullName>
            <ecNumber evidence="11">3.5.4.9</ecNumber>
        </recommendedName>
    </domain>
</protein>
<sequence>MVPTLFAVIQAREDIVAARIIDGKALAQQVRERLAVESAAVLAKTGVKPGLATILVGDDPASHVYVKNKQKACELAGIYVDDHKLPASTSQAELLALIEKKNADPKIHGILVQLPLPKHIESRVVLEAVSPNKDADGFHPYNFGRLVEGNPVFEACTPKGVIKMIESAGVAIEGKRAVVVGRSNIVGKPLALMLLQRNATVTICHSKTKDLAAVCREADLLLVAIGKAKFVTADMVREGAVVIDVGTNKGPDGKLCGDVDFEPVSQKAGWISPVPGGVGPMTIAMLLDNTVESAKRMAGMK</sequence>
<dbReference type="Pfam" id="PF02882">
    <property type="entry name" value="THF_DHG_CYH_C"/>
    <property type="match status" value="1"/>
</dbReference>
<evidence type="ECO:0000313" key="15">
    <source>
        <dbReference type="Proteomes" id="UP000675880"/>
    </source>
</evidence>
<feature type="domain" description="Tetrahydrofolate dehydrogenase/cyclohydrolase catalytic" evidence="12">
    <location>
        <begin position="21"/>
        <end position="136"/>
    </location>
</feature>
<comment type="similarity">
    <text evidence="11">Belongs to the tetrahydrofolate dehydrogenase/cyclohydrolase family.</text>
</comment>
<evidence type="ECO:0000256" key="6">
    <source>
        <dbReference type="ARBA" id="ARBA00022857"/>
    </source>
</evidence>
<dbReference type="Proteomes" id="UP000675880">
    <property type="component" value="Unassembled WGS sequence"/>
</dbReference>
<keyword evidence="9 11" id="KW-0486">Methionine biosynthesis</keyword>
<dbReference type="EC" id="1.5.1.5" evidence="11"/>
<dbReference type="Pfam" id="PF00763">
    <property type="entry name" value="THF_DHG_CYH"/>
    <property type="match status" value="1"/>
</dbReference>
<dbReference type="InterPro" id="IPR020630">
    <property type="entry name" value="THF_DH/CycHdrlase_cat_dom"/>
</dbReference>
<dbReference type="Gene3D" id="3.40.50.720">
    <property type="entry name" value="NAD(P)-binding Rossmann-like Domain"/>
    <property type="match status" value="1"/>
</dbReference>
<evidence type="ECO:0000256" key="11">
    <source>
        <dbReference type="HAMAP-Rule" id="MF_01576"/>
    </source>
</evidence>
<evidence type="ECO:0000256" key="8">
    <source>
        <dbReference type="ARBA" id="ARBA00023102"/>
    </source>
</evidence>
<proteinExistence type="inferred from homology"/>
<dbReference type="HAMAP" id="MF_01576">
    <property type="entry name" value="THF_DHG_CYH"/>
    <property type="match status" value="1"/>
</dbReference>
<keyword evidence="8 11" id="KW-0368">Histidine biosynthesis</keyword>
<organism evidence="14 15">
    <name type="scientific">Nitrospira defluvii</name>
    <dbReference type="NCBI Taxonomy" id="330214"/>
    <lineage>
        <taxon>Bacteria</taxon>
        <taxon>Pseudomonadati</taxon>
        <taxon>Nitrospirota</taxon>
        <taxon>Nitrospiria</taxon>
        <taxon>Nitrospirales</taxon>
        <taxon>Nitrospiraceae</taxon>
        <taxon>Nitrospira</taxon>
    </lineage>
</organism>
<gene>
    <name evidence="11 14" type="primary">folD</name>
    <name evidence="14" type="ORF">NSPZN2_10503</name>
</gene>
<comment type="caution">
    <text evidence="11">Lacks conserved residue(s) required for the propagation of feature annotation.</text>
</comment>
<evidence type="ECO:0000259" key="12">
    <source>
        <dbReference type="Pfam" id="PF00763"/>
    </source>
</evidence>
<dbReference type="PRINTS" id="PR00085">
    <property type="entry name" value="THFDHDRGNASE"/>
</dbReference>
<comment type="catalytic activity">
    <reaction evidence="11">
        <text>(6R)-5,10-methenyltetrahydrofolate + H2O = (6R)-10-formyltetrahydrofolate + H(+)</text>
        <dbReference type="Rhea" id="RHEA:23700"/>
        <dbReference type="ChEBI" id="CHEBI:15377"/>
        <dbReference type="ChEBI" id="CHEBI:15378"/>
        <dbReference type="ChEBI" id="CHEBI:57455"/>
        <dbReference type="ChEBI" id="CHEBI:195366"/>
        <dbReference type="EC" id="3.5.4.9"/>
    </reaction>
</comment>
<keyword evidence="15" id="KW-1185">Reference proteome</keyword>
<feature type="domain" description="Tetrahydrofolate dehydrogenase/cyclohydrolase NAD(P)-binding" evidence="13">
    <location>
        <begin position="155"/>
        <end position="296"/>
    </location>
</feature>
<dbReference type="InterPro" id="IPR036291">
    <property type="entry name" value="NAD(P)-bd_dom_sf"/>
</dbReference>
<dbReference type="InterPro" id="IPR000672">
    <property type="entry name" value="THF_DH/CycHdrlase"/>
</dbReference>
<evidence type="ECO:0000256" key="7">
    <source>
        <dbReference type="ARBA" id="ARBA00023002"/>
    </source>
</evidence>
<evidence type="ECO:0000256" key="1">
    <source>
        <dbReference type="ARBA" id="ARBA00004777"/>
    </source>
</evidence>
<dbReference type="PANTHER" id="PTHR48099">
    <property type="entry name" value="C-1-TETRAHYDROFOLATE SYNTHASE, CYTOPLASMIC-RELATED"/>
    <property type="match status" value="1"/>
</dbReference>
<keyword evidence="2 11" id="KW-0554">One-carbon metabolism</keyword>
<dbReference type="NCBIfam" id="NF010786">
    <property type="entry name" value="PRK14189.1"/>
    <property type="match status" value="1"/>
</dbReference>
<name>A0ABM8QH47_9BACT</name>
<dbReference type="InterPro" id="IPR020867">
    <property type="entry name" value="THF_DH/CycHdrlase_CS"/>
</dbReference>
<dbReference type="InterPro" id="IPR046346">
    <property type="entry name" value="Aminoacid_DH-like_N_sf"/>
</dbReference>
<keyword evidence="10 11" id="KW-0511">Multifunctional enzyme</keyword>
<dbReference type="CDD" id="cd01080">
    <property type="entry name" value="NAD_bind_m-THF_DH_Cyclohyd"/>
    <property type="match status" value="1"/>
</dbReference>
<keyword evidence="5 11" id="KW-0378">Hydrolase</keyword>
<dbReference type="SUPFAM" id="SSF51735">
    <property type="entry name" value="NAD(P)-binding Rossmann-fold domains"/>
    <property type="match status" value="1"/>
</dbReference>
<dbReference type="EMBL" id="CAJNBJ010000001">
    <property type="protein sequence ID" value="CAE6696914.1"/>
    <property type="molecule type" value="Genomic_DNA"/>
</dbReference>
<dbReference type="EC" id="3.5.4.9" evidence="11"/>
<feature type="binding site" evidence="11">
    <location>
        <begin position="181"/>
        <end position="183"/>
    </location>
    <ligand>
        <name>NADP(+)</name>
        <dbReference type="ChEBI" id="CHEBI:58349"/>
    </ligand>
</feature>
<evidence type="ECO:0000313" key="14">
    <source>
        <dbReference type="EMBL" id="CAE6696914.1"/>
    </source>
</evidence>
<evidence type="ECO:0000256" key="9">
    <source>
        <dbReference type="ARBA" id="ARBA00023167"/>
    </source>
</evidence>
<dbReference type="Gene3D" id="3.40.50.10860">
    <property type="entry name" value="Leucine Dehydrogenase, chain A, domain 1"/>
    <property type="match status" value="1"/>
</dbReference>
<evidence type="ECO:0000256" key="10">
    <source>
        <dbReference type="ARBA" id="ARBA00023268"/>
    </source>
</evidence>
<dbReference type="GO" id="GO:0004488">
    <property type="term" value="F:methylenetetrahydrofolate dehydrogenase (NADP+) activity"/>
    <property type="evidence" value="ECO:0007669"/>
    <property type="project" value="UniProtKB-EC"/>
</dbReference>
<comment type="subunit">
    <text evidence="11">Homodimer.</text>
</comment>
<comment type="caution">
    <text evidence="14">The sequence shown here is derived from an EMBL/GenBank/DDBJ whole genome shotgun (WGS) entry which is preliminary data.</text>
</comment>
<feature type="binding site" evidence="11">
    <location>
        <position position="247"/>
    </location>
    <ligand>
        <name>NADP(+)</name>
        <dbReference type="ChEBI" id="CHEBI:58349"/>
    </ligand>
</feature>
<keyword evidence="3 11" id="KW-0028">Amino-acid biosynthesis</keyword>
<comment type="function">
    <text evidence="11">Catalyzes the oxidation of 5,10-methylenetetrahydrofolate to 5,10-methenyltetrahydrofolate and then the hydrolysis of 5,10-methenyltetrahydrofolate to 10-formyltetrahydrofolate.</text>
</comment>
<evidence type="ECO:0000256" key="5">
    <source>
        <dbReference type="ARBA" id="ARBA00022801"/>
    </source>
</evidence>
<evidence type="ECO:0000259" key="13">
    <source>
        <dbReference type="Pfam" id="PF02882"/>
    </source>
</evidence>
<evidence type="ECO:0000256" key="2">
    <source>
        <dbReference type="ARBA" id="ARBA00022563"/>
    </source>
</evidence>
<reference evidence="14 15" key="1">
    <citation type="submission" date="2021-02" db="EMBL/GenBank/DDBJ databases">
        <authorList>
            <person name="Han P."/>
        </authorList>
    </citation>
    <scope>NUCLEOTIDE SEQUENCE [LARGE SCALE GENOMIC DNA]</scope>
    <source>
        <strain evidence="14">Candidatus Nitrospira sp. ZN2</strain>
    </source>
</reference>
<evidence type="ECO:0000256" key="3">
    <source>
        <dbReference type="ARBA" id="ARBA00022605"/>
    </source>
</evidence>
<keyword evidence="6 11" id="KW-0521">NADP</keyword>
<comment type="pathway">
    <text evidence="1 11">One-carbon metabolism; tetrahydrofolate interconversion.</text>
</comment>
<dbReference type="InterPro" id="IPR020631">
    <property type="entry name" value="THF_DH/CycHdrlase_NAD-bd_dom"/>
</dbReference>
<keyword evidence="4 11" id="KW-0658">Purine biosynthesis</keyword>
<comment type="catalytic activity">
    <reaction evidence="11">
        <text>(6R)-5,10-methylene-5,6,7,8-tetrahydrofolate + NADP(+) = (6R)-5,10-methenyltetrahydrofolate + NADPH</text>
        <dbReference type="Rhea" id="RHEA:22812"/>
        <dbReference type="ChEBI" id="CHEBI:15636"/>
        <dbReference type="ChEBI" id="CHEBI:57455"/>
        <dbReference type="ChEBI" id="CHEBI:57783"/>
        <dbReference type="ChEBI" id="CHEBI:58349"/>
        <dbReference type="EC" id="1.5.1.5"/>
    </reaction>
</comment>
<dbReference type="GO" id="GO:0004477">
    <property type="term" value="F:methenyltetrahydrofolate cyclohydrolase activity"/>
    <property type="evidence" value="ECO:0007669"/>
    <property type="project" value="UniProtKB-EC"/>
</dbReference>